<evidence type="ECO:0000313" key="2">
    <source>
        <dbReference type="Proteomes" id="UP001164250"/>
    </source>
</evidence>
<organism evidence="1 2">
    <name type="scientific">Pistacia atlantica</name>
    <dbReference type="NCBI Taxonomy" id="434234"/>
    <lineage>
        <taxon>Eukaryota</taxon>
        <taxon>Viridiplantae</taxon>
        <taxon>Streptophyta</taxon>
        <taxon>Embryophyta</taxon>
        <taxon>Tracheophyta</taxon>
        <taxon>Spermatophyta</taxon>
        <taxon>Magnoliopsida</taxon>
        <taxon>eudicotyledons</taxon>
        <taxon>Gunneridae</taxon>
        <taxon>Pentapetalae</taxon>
        <taxon>rosids</taxon>
        <taxon>malvids</taxon>
        <taxon>Sapindales</taxon>
        <taxon>Anacardiaceae</taxon>
        <taxon>Pistacia</taxon>
    </lineage>
</organism>
<comment type="caution">
    <text evidence="1">The sequence shown here is derived from an EMBL/GenBank/DDBJ whole genome shotgun (WGS) entry which is preliminary data.</text>
</comment>
<gene>
    <name evidence="1" type="ORF">Patl1_33601</name>
</gene>
<dbReference type="EMBL" id="CM047910">
    <property type="protein sequence ID" value="KAJ0076459.1"/>
    <property type="molecule type" value="Genomic_DNA"/>
</dbReference>
<protein>
    <submittedName>
        <fullName evidence="1">Uncharacterized protein</fullName>
    </submittedName>
</protein>
<proteinExistence type="predicted"/>
<dbReference type="Proteomes" id="UP001164250">
    <property type="component" value="Chromosome 15"/>
</dbReference>
<accession>A0ACC0ZUJ8</accession>
<evidence type="ECO:0000313" key="1">
    <source>
        <dbReference type="EMBL" id="KAJ0076459.1"/>
    </source>
</evidence>
<sequence>MEIIAHEGAQNDPQMLYEASMRGCVATLNTLIQNDPFILHKISLTAFAETPLHISVLLFHVEFSKALVNQKPQLVTDLDTFKRSPLHLASAEGHTKIVKELLQANKNMCLVADQEGRIPLHLAATRGRVEVIQELISAIPKSVFEKLHGETVLHLCVRYNHLDALKQLVASGDDEEFLNSKNLEGNTVLQVSAMLKQFETTRYLLSVPKIKVDVNSLIENGFAAIYRNDTTPGNLQNPITETTTKAQSTRPATKKSKAALQKEAKSHAALLSSRTYDWSKRVMKFKSNKYENIRGNLIVVATLIATMSFQVATNPPGGDWKSDITNQNCTTGAVNCIFETSMGEYTHDKLVFFSTISFSASLSIILWLISRVPLKNRVSVGILLIGMWSTVLFVAATYYLYISLAMPHDSQDQYEHVFDFISVWYFELWAGLLAVIIAIHTLRFYWWVVKKLFMGVVYIVRCCCYKNKQNQHHDQIMVSV</sequence>
<keyword evidence="2" id="KW-1185">Reference proteome</keyword>
<reference evidence="2" key="1">
    <citation type="journal article" date="2023" name="G3 (Bethesda)">
        <title>Genome assembly and association tests identify interacting loci associated with vigor, precocity, and sex in interspecific pistachio rootstocks.</title>
        <authorList>
            <person name="Palmer W."/>
            <person name="Jacygrad E."/>
            <person name="Sagayaradj S."/>
            <person name="Cavanaugh K."/>
            <person name="Han R."/>
            <person name="Bertier L."/>
            <person name="Beede B."/>
            <person name="Kafkas S."/>
            <person name="Golino D."/>
            <person name="Preece J."/>
            <person name="Michelmore R."/>
        </authorList>
    </citation>
    <scope>NUCLEOTIDE SEQUENCE [LARGE SCALE GENOMIC DNA]</scope>
</reference>
<name>A0ACC0ZUJ8_9ROSI</name>